<dbReference type="SMART" id="SM00368">
    <property type="entry name" value="LRR_RI"/>
    <property type="match status" value="14"/>
</dbReference>
<accession>A0AAE0GAW7</accession>
<feature type="domain" description="Protein kinase" evidence="7">
    <location>
        <begin position="738"/>
        <end position="1165"/>
    </location>
</feature>
<protein>
    <recommendedName>
        <fullName evidence="7">Protein kinase domain-containing protein</fullName>
    </recommendedName>
</protein>
<dbReference type="Gene3D" id="3.80.10.10">
    <property type="entry name" value="Ribonuclease Inhibitor"/>
    <property type="match status" value="3"/>
</dbReference>
<comment type="caution">
    <text evidence="8">The sequence shown here is derived from an EMBL/GenBank/DDBJ whole genome shotgun (WGS) entry which is preliminary data.</text>
</comment>
<keyword evidence="3" id="KW-0433">Leucine-rich repeat</keyword>
<dbReference type="InterPro" id="IPR032675">
    <property type="entry name" value="LRR_dom_sf"/>
</dbReference>
<comment type="subcellular location">
    <subcellularLocation>
        <location evidence="1">Cytoplasm</location>
        <location evidence="1">Cytoskeleton</location>
        <location evidence="1">Cilium axoneme</location>
    </subcellularLocation>
</comment>
<keyword evidence="2" id="KW-0343">GTPase activation</keyword>
<dbReference type="SUPFAM" id="SSF56112">
    <property type="entry name" value="Protein kinase-like (PK-like)"/>
    <property type="match status" value="2"/>
</dbReference>
<dbReference type="GO" id="GO:0048471">
    <property type="term" value="C:perinuclear region of cytoplasm"/>
    <property type="evidence" value="ECO:0007669"/>
    <property type="project" value="TreeGrafter"/>
</dbReference>
<dbReference type="EMBL" id="LGRX02007526">
    <property type="protein sequence ID" value="KAK3274799.1"/>
    <property type="molecule type" value="Genomic_DNA"/>
</dbReference>
<evidence type="ECO:0000256" key="4">
    <source>
        <dbReference type="ARBA" id="ARBA00022737"/>
    </source>
</evidence>
<dbReference type="SMART" id="SM00220">
    <property type="entry name" value="S_TKc"/>
    <property type="match status" value="1"/>
</dbReference>
<dbReference type="CDD" id="cd00116">
    <property type="entry name" value="LRR_RI"/>
    <property type="match status" value="1"/>
</dbReference>
<evidence type="ECO:0000259" key="7">
    <source>
        <dbReference type="PROSITE" id="PS50011"/>
    </source>
</evidence>
<keyword evidence="5" id="KW-0175">Coiled coil</keyword>
<dbReference type="GO" id="GO:0031267">
    <property type="term" value="F:small GTPase binding"/>
    <property type="evidence" value="ECO:0007669"/>
    <property type="project" value="TreeGrafter"/>
</dbReference>
<dbReference type="GO" id="GO:0005634">
    <property type="term" value="C:nucleus"/>
    <property type="evidence" value="ECO:0007669"/>
    <property type="project" value="TreeGrafter"/>
</dbReference>
<feature type="coiled-coil region" evidence="5">
    <location>
        <begin position="430"/>
        <end position="457"/>
    </location>
</feature>
<dbReference type="GO" id="GO:0005930">
    <property type="term" value="C:axoneme"/>
    <property type="evidence" value="ECO:0007669"/>
    <property type="project" value="UniProtKB-SubCell"/>
</dbReference>
<dbReference type="InterPro" id="IPR008271">
    <property type="entry name" value="Ser/Thr_kinase_AS"/>
</dbReference>
<keyword evidence="9" id="KW-1185">Reference proteome</keyword>
<dbReference type="Gene3D" id="1.10.510.10">
    <property type="entry name" value="Transferase(Phosphotransferase) domain 1"/>
    <property type="match status" value="2"/>
</dbReference>
<evidence type="ECO:0000256" key="2">
    <source>
        <dbReference type="ARBA" id="ARBA00022468"/>
    </source>
</evidence>
<dbReference type="InterPro" id="IPR001611">
    <property type="entry name" value="Leu-rich_rpt"/>
</dbReference>
<evidence type="ECO:0000256" key="6">
    <source>
        <dbReference type="SAM" id="MobiDB-lite"/>
    </source>
</evidence>
<dbReference type="GO" id="GO:0005829">
    <property type="term" value="C:cytosol"/>
    <property type="evidence" value="ECO:0007669"/>
    <property type="project" value="TreeGrafter"/>
</dbReference>
<evidence type="ECO:0000313" key="9">
    <source>
        <dbReference type="Proteomes" id="UP001190700"/>
    </source>
</evidence>
<dbReference type="InterPro" id="IPR011009">
    <property type="entry name" value="Kinase-like_dom_sf"/>
</dbReference>
<keyword evidence="4" id="KW-0677">Repeat</keyword>
<dbReference type="GO" id="GO:0005524">
    <property type="term" value="F:ATP binding"/>
    <property type="evidence" value="ECO:0007669"/>
    <property type="project" value="InterPro"/>
</dbReference>
<dbReference type="GO" id="GO:0005096">
    <property type="term" value="F:GTPase activator activity"/>
    <property type="evidence" value="ECO:0007669"/>
    <property type="project" value="UniProtKB-KW"/>
</dbReference>
<evidence type="ECO:0000256" key="1">
    <source>
        <dbReference type="ARBA" id="ARBA00004430"/>
    </source>
</evidence>
<dbReference type="Pfam" id="PF13516">
    <property type="entry name" value="LRR_6"/>
    <property type="match status" value="13"/>
</dbReference>
<dbReference type="PROSITE" id="PS50011">
    <property type="entry name" value="PROTEIN_KINASE_DOM"/>
    <property type="match status" value="1"/>
</dbReference>
<dbReference type="PROSITE" id="PS00108">
    <property type="entry name" value="PROTEIN_KINASE_ST"/>
    <property type="match status" value="1"/>
</dbReference>
<evidence type="ECO:0000256" key="5">
    <source>
        <dbReference type="SAM" id="Coils"/>
    </source>
</evidence>
<dbReference type="Pfam" id="PF00069">
    <property type="entry name" value="Pkinase"/>
    <property type="match status" value="1"/>
</dbReference>
<gene>
    <name evidence="8" type="ORF">CYMTET_17040</name>
</gene>
<organism evidence="8 9">
    <name type="scientific">Cymbomonas tetramitiformis</name>
    <dbReference type="NCBI Taxonomy" id="36881"/>
    <lineage>
        <taxon>Eukaryota</taxon>
        <taxon>Viridiplantae</taxon>
        <taxon>Chlorophyta</taxon>
        <taxon>Pyramimonadophyceae</taxon>
        <taxon>Pyramimonadales</taxon>
        <taxon>Pyramimonadaceae</taxon>
        <taxon>Cymbomonas</taxon>
    </lineage>
</organism>
<reference evidence="8 9" key="1">
    <citation type="journal article" date="2015" name="Genome Biol. Evol.">
        <title>Comparative Genomics of a Bacterivorous Green Alga Reveals Evolutionary Causalities and Consequences of Phago-Mixotrophic Mode of Nutrition.</title>
        <authorList>
            <person name="Burns J.A."/>
            <person name="Paasch A."/>
            <person name="Narechania A."/>
            <person name="Kim E."/>
        </authorList>
    </citation>
    <scope>NUCLEOTIDE SEQUENCE [LARGE SCALE GENOMIC DNA]</scope>
    <source>
        <strain evidence="8 9">PLY_AMNH</strain>
    </source>
</reference>
<dbReference type="GO" id="GO:0006913">
    <property type="term" value="P:nucleocytoplasmic transport"/>
    <property type="evidence" value="ECO:0007669"/>
    <property type="project" value="TreeGrafter"/>
</dbReference>
<evidence type="ECO:0000256" key="3">
    <source>
        <dbReference type="ARBA" id="ARBA00022614"/>
    </source>
</evidence>
<sequence>MCGVRQTHAVRLGVMWDNGIKAEGAKALAEAVKSADCKLDTLNISGNGIGDEGAEALAETVKSADCKLHVLNLSRNGIGGDGAKALAEAVKSADCKLHTLDLSDNGIGDDGTKALAETVKSADCKLHTLDLSDNETGAEGAKALAEAVKSADCKLHTLNLSYNETGAEGAKALAEAVKSADCKLHTLNLSGNGIGGDGAKALAEAVKSADCKLDTLNLSGNGIGDEEAEALAETVKSADCKLHVLNLSRNGIRGDGAKALAEAVKSADCKLHMLNLSRNGIGGDGAKALAEAVKSADCKLDTLDLSCTGIGGEGAEALAEAVKSADCKVHTLNLSCTGIRAEGAKALAEAVKSADCKLDTLNLSYNVIKAEGAKALAEAVKSADCTLHMLDLSGCRHIGRDGGTALKESMNFSTCEIVGTDTHVANSISKEVLQQAVEVLKTRLRNVETAAAQKVEEQMTGMTYSVMLDVLKLWLDEEEQVSARVKEESQQVVDLLRESPNGREAHAAAAATRDSWQAYHKDVVGRVQAVLDSIQQKPCGEHAGCEPLVGSRRVQEAREGVTRHAPSNATMDKLAQIPVLQGIYARKAGDVAHIAHVGEQVKDLTVENATLKQRLSELRSKERQHEGGLEDELKETGELGLLFESQEICSSAEVMQRLIYSVAQLKHVKEAQVTTRRKRDQVRRKLLEVCHPHFPEVEVALRPMLKHRYQRLELEIHRTGLLMHEGSLRDYDAHFKSGMKLKELKTGRRSVCVMRRKGGTDDDLVVLKEIPLAEERAVRREIVLQATIKHPAILEVHGVFLDKSTYGVPKAYIELPYCRGGHLLEWCLAYDIAHHEKVSWEQLRTMLYSALQARPPCTMLYSALQARPPCTMLYSALQARPPCAMLYSRPAGTPSLRHAASTLQARPPCTMLYSALQARPPCTMLYSALQARPPCAMLYSALQARPPCAMLYSALQARPSCAMLYSALQARPPNSASKPLALFCVHSRCYRVTPQVICFLLWQTANCRIVGEPMVRELQGLGHLHALGYVHRDIKPENILVTHDRRAMLCDFGLCAEADRHVQSTTDHPAGPYTEGYKAPEIRDGKPASPASDMWAMGASIEALLGVTQAAGVPRELAPLVQRMRSENEALRPSVTQVLVDPVFAAVLQARAPHEVCRPFPCPAM</sequence>
<dbReference type="PANTHER" id="PTHR24113">
    <property type="entry name" value="RAN GTPASE-ACTIVATING PROTEIN 1"/>
    <property type="match status" value="1"/>
</dbReference>
<evidence type="ECO:0000313" key="8">
    <source>
        <dbReference type="EMBL" id="KAK3274799.1"/>
    </source>
</evidence>
<dbReference type="InterPro" id="IPR027038">
    <property type="entry name" value="RanGap"/>
</dbReference>
<dbReference type="Proteomes" id="UP001190700">
    <property type="component" value="Unassembled WGS sequence"/>
</dbReference>
<dbReference type="PANTHER" id="PTHR24113:SF12">
    <property type="entry name" value="RAN GTPASE-ACTIVATING PROTEIN 1"/>
    <property type="match status" value="1"/>
</dbReference>
<proteinExistence type="predicted"/>
<name>A0AAE0GAW7_9CHLO</name>
<dbReference type="SUPFAM" id="SSF52047">
    <property type="entry name" value="RNI-like"/>
    <property type="match status" value="2"/>
</dbReference>
<feature type="region of interest" description="Disordered" evidence="6">
    <location>
        <begin position="1066"/>
        <end position="1089"/>
    </location>
</feature>
<dbReference type="AlphaFoldDB" id="A0AAE0GAW7"/>
<dbReference type="GO" id="GO:0004672">
    <property type="term" value="F:protein kinase activity"/>
    <property type="evidence" value="ECO:0007669"/>
    <property type="project" value="InterPro"/>
</dbReference>
<dbReference type="InterPro" id="IPR000719">
    <property type="entry name" value="Prot_kinase_dom"/>
</dbReference>